<name>A0ABV7HLE0_9GAMM</name>
<dbReference type="Proteomes" id="UP001595548">
    <property type="component" value="Unassembled WGS sequence"/>
</dbReference>
<protein>
    <submittedName>
        <fullName evidence="7">TonB-dependent receptor</fullName>
    </submittedName>
</protein>
<evidence type="ECO:0000256" key="4">
    <source>
        <dbReference type="RuleBase" id="RU003357"/>
    </source>
</evidence>
<evidence type="ECO:0000259" key="5">
    <source>
        <dbReference type="Pfam" id="PF00593"/>
    </source>
</evidence>
<dbReference type="Pfam" id="PF07715">
    <property type="entry name" value="Plug"/>
    <property type="match status" value="1"/>
</dbReference>
<dbReference type="PANTHER" id="PTHR40980">
    <property type="entry name" value="PLUG DOMAIN-CONTAINING PROTEIN"/>
    <property type="match status" value="1"/>
</dbReference>
<comment type="similarity">
    <text evidence="4">Belongs to the TonB-dependent receptor family.</text>
</comment>
<proteinExistence type="inferred from homology"/>
<evidence type="ECO:0000256" key="1">
    <source>
        <dbReference type="ARBA" id="ARBA00004442"/>
    </source>
</evidence>
<evidence type="ECO:0000313" key="8">
    <source>
        <dbReference type="Proteomes" id="UP001595548"/>
    </source>
</evidence>
<dbReference type="InterPro" id="IPR000531">
    <property type="entry name" value="Beta-barrel_TonB"/>
</dbReference>
<dbReference type="InterPro" id="IPR036942">
    <property type="entry name" value="Beta-barrel_TonB_sf"/>
</dbReference>
<dbReference type="Gene3D" id="2.170.130.10">
    <property type="entry name" value="TonB-dependent receptor, plug domain"/>
    <property type="match status" value="1"/>
</dbReference>
<evidence type="ECO:0000256" key="2">
    <source>
        <dbReference type="ARBA" id="ARBA00023136"/>
    </source>
</evidence>
<keyword evidence="7" id="KW-0675">Receptor</keyword>
<reference evidence="8" key="1">
    <citation type="journal article" date="2019" name="Int. J. Syst. Evol. Microbiol.">
        <title>The Global Catalogue of Microorganisms (GCM) 10K type strain sequencing project: providing services to taxonomists for standard genome sequencing and annotation.</title>
        <authorList>
            <consortium name="The Broad Institute Genomics Platform"/>
            <consortium name="The Broad Institute Genome Sequencing Center for Infectious Disease"/>
            <person name="Wu L."/>
            <person name="Ma J."/>
        </authorList>
    </citation>
    <scope>NUCLEOTIDE SEQUENCE [LARGE SCALE GENOMIC DNA]</scope>
    <source>
        <strain evidence="8">KCTC 52141</strain>
    </source>
</reference>
<organism evidence="7 8">
    <name type="scientific">Gilvimarinus japonicus</name>
    <dbReference type="NCBI Taxonomy" id="1796469"/>
    <lineage>
        <taxon>Bacteria</taxon>
        <taxon>Pseudomonadati</taxon>
        <taxon>Pseudomonadota</taxon>
        <taxon>Gammaproteobacteria</taxon>
        <taxon>Cellvibrionales</taxon>
        <taxon>Cellvibrionaceae</taxon>
        <taxon>Gilvimarinus</taxon>
    </lineage>
</organism>
<evidence type="ECO:0000256" key="3">
    <source>
        <dbReference type="ARBA" id="ARBA00023237"/>
    </source>
</evidence>
<keyword evidence="3" id="KW-0998">Cell outer membrane</keyword>
<comment type="subcellular location">
    <subcellularLocation>
        <location evidence="1 4">Cell outer membrane</location>
    </subcellularLocation>
</comment>
<comment type="caution">
    <text evidence="7">The sequence shown here is derived from an EMBL/GenBank/DDBJ whole genome shotgun (WGS) entry which is preliminary data.</text>
</comment>
<accession>A0ABV7HLE0</accession>
<dbReference type="SUPFAM" id="SSF56935">
    <property type="entry name" value="Porins"/>
    <property type="match status" value="1"/>
</dbReference>
<gene>
    <name evidence="7" type="ORF">ACFOEB_05640</name>
</gene>
<dbReference type="InterPro" id="IPR012910">
    <property type="entry name" value="Plug_dom"/>
</dbReference>
<dbReference type="Gene3D" id="2.40.170.20">
    <property type="entry name" value="TonB-dependent receptor, beta-barrel domain"/>
    <property type="match status" value="1"/>
</dbReference>
<keyword evidence="2 4" id="KW-0472">Membrane</keyword>
<feature type="domain" description="TonB-dependent receptor-like beta-barrel" evidence="5">
    <location>
        <begin position="414"/>
        <end position="888"/>
    </location>
</feature>
<keyword evidence="8" id="KW-1185">Reference proteome</keyword>
<dbReference type="EMBL" id="JBHRTL010000006">
    <property type="protein sequence ID" value="MFC3154680.1"/>
    <property type="molecule type" value="Genomic_DNA"/>
</dbReference>
<dbReference type="NCBIfam" id="TIGR01782">
    <property type="entry name" value="TonB-Xanth-Caul"/>
    <property type="match status" value="1"/>
</dbReference>
<keyword evidence="4" id="KW-0798">TonB box</keyword>
<evidence type="ECO:0000259" key="6">
    <source>
        <dbReference type="Pfam" id="PF07715"/>
    </source>
</evidence>
<dbReference type="Pfam" id="PF00593">
    <property type="entry name" value="TonB_dep_Rec_b-barrel"/>
    <property type="match status" value="1"/>
</dbReference>
<dbReference type="InterPro" id="IPR010104">
    <property type="entry name" value="TonB_rcpt_bac"/>
</dbReference>
<sequence>MFKRSVLSSAVALVTAVQAHSIYAQDDSEALLEEVVVTGIRGSLTEAIELKRENIQIVDSIVAEDIGKFPDNNVVEALQRVTGVQVTGRGAGEVNAVTIRGLGDVSTTVNGREIFTSTGRSVALADIPASLLNRADVYKTRSAEQIEGGIAGQINVLTNRPFNFDDSKFVVAARGIYQSNSEEIDPNISMLLSDRWDTSAGEFGALVNISYAETNYRDENIWIGSLDPYRYDDFSRISGDYYQVGTVEGIPSQPGSSLNVNGQDVEYYLLRDAMGMTDFTGHRERPAANVSLQWAPNDTSEYLFEAFYNGYRNESFNNLVFINTNGASHFRNPDFYDGTNVIKTNYINNASMFTSGDGSSGDTDSFVYALGGNWNIGDSLTLESELTYQTSVYERSFQALQTSAMRDRLVVDFNYDDGLPLVAFLDDATTANVDESVLTNPADWQMSNFFDNSGRDEGDAITWTMDGDYTTGWDFIERLSFGVRYDVRSALSRSRDQSSGACSMDGNPCNIADIAGLASVTQDDFLDNEANVPNQWLVADGYFLSDNAELMRGLYGLQSGGSDFLDASTFDIEETTAAAYFQADYAFELGSQIIDGQIGVRVVDTDSELSFNESAATQVNSNSSSTEVLPNFMVRYEITENLMARLSYGKSIRKPDFGQLNPTMSLTPPADFTNAEYGFANSGNPNLKAVESINTDLSLEWYFAPSSSLYGVLFSRDIDGFVFTASKAIEVTDNPDPELNAKYVLSQPSNAGKGKLNGIELGFQYFPDNVPEWLQGAGVQASYTKIDGETNDPIFGPDTDDGPGELIGYETKPLIGVSDSSYSVVLAYEKAGFDARLSYVWRDDFLRGYNANFAMPAGDYSKPEANMDFQLSYDVTESLMVTFDATNLTGEVYRGYYTDPYLYNNGASIFSKTYALGVRYSM</sequence>
<dbReference type="PANTHER" id="PTHR40980:SF3">
    <property type="entry name" value="TONB-DEPENDENT RECEPTOR-LIKE BETA-BARREL DOMAIN-CONTAINING PROTEIN"/>
    <property type="match status" value="1"/>
</dbReference>
<dbReference type="InterPro" id="IPR037066">
    <property type="entry name" value="Plug_dom_sf"/>
</dbReference>
<dbReference type="RefSeq" id="WP_382415074.1">
    <property type="nucleotide sequence ID" value="NZ_AP031500.1"/>
</dbReference>
<feature type="domain" description="TonB-dependent receptor plug" evidence="6">
    <location>
        <begin position="51"/>
        <end position="152"/>
    </location>
</feature>
<evidence type="ECO:0000313" key="7">
    <source>
        <dbReference type="EMBL" id="MFC3154680.1"/>
    </source>
</evidence>